<feature type="compositionally biased region" description="Low complexity" evidence="7">
    <location>
        <begin position="245"/>
        <end position="264"/>
    </location>
</feature>
<dbReference type="InterPro" id="IPR026961">
    <property type="entry name" value="PGG_dom"/>
</dbReference>
<dbReference type="eggNOG" id="KOG0504">
    <property type="taxonomic scope" value="Eukaryota"/>
</dbReference>
<evidence type="ECO:0000256" key="3">
    <source>
        <dbReference type="ARBA" id="ARBA00022737"/>
    </source>
</evidence>
<proteinExistence type="predicted"/>
<name>A0A0E0B0Q2_9ORYZ</name>
<dbReference type="STRING" id="40148.A0A0E0B0Q2"/>
<evidence type="ECO:0000256" key="1">
    <source>
        <dbReference type="ARBA" id="ARBA00004141"/>
    </source>
</evidence>
<feature type="domain" description="PGG" evidence="9">
    <location>
        <begin position="266"/>
        <end position="352"/>
    </location>
</feature>
<dbReference type="Pfam" id="PF12796">
    <property type="entry name" value="Ank_2"/>
    <property type="match status" value="1"/>
</dbReference>
<keyword evidence="5" id="KW-0040">ANK repeat</keyword>
<evidence type="ECO:0000259" key="9">
    <source>
        <dbReference type="Pfam" id="PF13962"/>
    </source>
</evidence>
<dbReference type="SMART" id="SM00248">
    <property type="entry name" value="ANK"/>
    <property type="match status" value="4"/>
</dbReference>
<feature type="transmembrane region" description="Helical" evidence="8">
    <location>
        <begin position="394"/>
        <end position="418"/>
    </location>
</feature>
<sequence>MAKLPCMLPFSEEKVKFTDTDMSCNLYLMQRADNHGSTPLHFAASLEGPSSNKYVQLQLLLLHSGIARFLARRFSCRDERNCVTSLLLEISLDAAYQPDKRGLFPIHVAASAGRHKAVIVLLDKCPGTAGPQDARGRTFLHIAVEKRRHRIVSYACSMPLMDPILNMQDKNGKTAIHLAVQLGDMDLASCLMMNHKTPRHLAEIGIPPGLYYSKSTAVRPVATSGMTEINIASRNEAEESKKIIESSASARCSSRPSRSPRLSPYVPGGYRADDHRDGGAPTLAGGYAFDAFIVANALAFVCSLHATLGLMYAGMASVDFATRSRHFASAVGQVRSSIRSLAVAFALGTYVVLAPVARTTAMAACVFASTILVYGNTELMSMMVLAWTMSRKSVARIVVGSLSKLWPYVLIFGFPVVLKKWPSLKSQS</sequence>
<keyword evidence="11" id="KW-1185">Reference proteome</keyword>
<protein>
    <recommendedName>
        <fullName evidence="9">PGG domain-containing protein</fullName>
    </recommendedName>
</protein>
<dbReference type="PANTHER" id="PTHR24186:SF50">
    <property type="entry name" value="ANKYRIN REPEAT-CONTAINING PROTEIN ITN1-LIKE ISOFORM X1"/>
    <property type="match status" value="1"/>
</dbReference>
<keyword evidence="3" id="KW-0677">Repeat</keyword>
<evidence type="ECO:0000256" key="7">
    <source>
        <dbReference type="SAM" id="MobiDB-lite"/>
    </source>
</evidence>
<feature type="transmembrane region" description="Helical" evidence="8">
    <location>
        <begin position="297"/>
        <end position="320"/>
    </location>
</feature>
<evidence type="ECO:0000256" key="6">
    <source>
        <dbReference type="ARBA" id="ARBA00023136"/>
    </source>
</evidence>
<dbReference type="Pfam" id="PF13962">
    <property type="entry name" value="PGG"/>
    <property type="match status" value="1"/>
</dbReference>
<evidence type="ECO:0000313" key="10">
    <source>
        <dbReference type="EnsemblPlants" id="OGLUM09G04240.1"/>
    </source>
</evidence>
<dbReference type="EnsemblPlants" id="OGLUM09G04240.1">
    <property type="protein sequence ID" value="OGLUM09G04240.1"/>
    <property type="gene ID" value="OGLUM09G04240"/>
</dbReference>
<evidence type="ECO:0000256" key="8">
    <source>
        <dbReference type="SAM" id="Phobius"/>
    </source>
</evidence>
<dbReference type="Gene3D" id="1.25.40.20">
    <property type="entry name" value="Ankyrin repeat-containing domain"/>
    <property type="match status" value="1"/>
</dbReference>
<dbReference type="PANTHER" id="PTHR24186">
    <property type="entry name" value="PROTEIN PHOSPHATASE 1 REGULATORY SUBUNIT"/>
    <property type="match status" value="1"/>
</dbReference>
<evidence type="ECO:0000256" key="2">
    <source>
        <dbReference type="ARBA" id="ARBA00022692"/>
    </source>
</evidence>
<reference evidence="10" key="2">
    <citation type="submission" date="2018-05" db="EMBL/GenBank/DDBJ databases">
        <title>OgluRS3 (Oryza glumaepatula Reference Sequence Version 3).</title>
        <authorList>
            <person name="Zhang J."/>
            <person name="Kudrna D."/>
            <person name="Lee S."/>
            <person name="Talag J."/>
            <person name="Welchert J."/>
            <person name="Wing R.A."/>
        </authorList>
    </citation>
    <scope>NUCLEOTIDE SEQUENCE [LARGE SCALE GENOMIC DNA]</scope>
</reference>
<reference evidence="10" key="1">
    <citation type="submission" date="2015-04" db="UniProtKB">
        <authorList>
            <consortium name="EnsemblPlants"/>
        </authorList>
    </citation>
    <scope>IDENTIFICATION</scope>
</reference>
<keyword evidence="2 8" id="KW-0812">Transmembrane</keyword>
<dbReference type="InterPro" id="IPR036770">
    <property type="entry name" value="Ankyrin_rpt-contain_sf"/>
</dbReference>
<keyword evidence="6 8" id="KW-0472">Membrane</keyword>
<evidence type="ECO:0000256" key="4">
    <source>
        <dbReference type="ARBA" id="ARBA00022989"/>
    </source>
</evidence>
<feature type="transmembrane region" description="Helical" evidence="8">
    <location>
        <begin position="341"/>
        <end position="374"/>
    </location>
</feature>
<evidence type="ECO:0000313" key="11">
    <source>
        <dbReference type="Proteomes" id="UP000026961"/>
    </source>
</evidence>
<accession>A0A0E0B0Q2</accession>
<keyword evidence="4 8" id="KW-1133">Transmembrane helix</keyword>
<dbReference type="HOGENOM" id="CLU_000134_36_1_1"/>
<evidence type="ECO:0000256" key="5">
    <source>
        <dbReference type="ARBA" id="ARBA00023043"/>
    </source>
</evidence>
<dbReference type="Gramene" id="OGLUM09G04240.1">
    <property type="protein sequence ID" value="OGLUM09G04240.1"/>
    <property type="gene ID" value="OGLUM09G04240"/>
</dbReference>
<feature type="region of interest" description="Disordered" evidence="7">
    <location>
        <begin position="243"/>
        <end position="266"/>
    </location>
</feature>
<comment type="subcellular location">
    <subcellularLocation>
        <location evidence="1">Membrane</location>
        <topology evidence="1">Multi-pass membrane protein</topology>
    </subcellularLocation>
</comment>
<dbReference type="AlphaFoldDB" id="A0A0E0B0Q2"/>
<dbReference type="InterPro" id="IPR002110">
    <property type="entry name" value="Ankyrin_rpt"/>
</dbReference>
<dbReference type="Proteomes" id="UP000026961">
    <property type="component" value="Chromosome 9"/>
</dbReference>
<organism evidence="10">
    <name type="scientific">Oryza glumipatula</name>
    <dbReference type="NCBI Taxonomy" id="40148"/>
    <lineage>
        <taxon>Eukaryota</taxon>
        <taxon>Viridiplantae</taxon>
        <taxon>Streptophyta</taxon>
        <taxon>Embryophyta</taxon>
        <taxon>Tracheophyta</taxon>
        <taxon>Spermatophyta</taxon>
        <taxon>Magnoliopsida</taxon>
        <taxon>Liliopsida</taxon>
        <taxon>Poales</taxon>
        <taxon>Poaceae</taxon>
        <taxon>BOP clade</taxon>
        <taxon>Oryzoideae</taxon>
        <taxon>Oryzeae</taxon>
        <taxon>Oryzinae</taxon>
        <taxon>Oryza</taxon>
    </lineage>
</organism>
<dbReference type="SUPFAM" id="SSF48403">
    <property type="entry name" value="Ankyrin repeat"/>
    <property type="match status" value="1"/>
</dbReference>
<dbReference type="GO" id="GO:0005886">
    <property type="term" value="C:plasma membrane"/>
    <property type="evidence" value="ECO:0007669"/>
    <property type="project" value="TreeGrafter"/>
</dbReference>